<dbReference type="AlphaFoldDB" id="A0AAN8VME2"/>
<dbReference type="Proteomes" id="UP001370490">
    <property type="component" value="Unassembled WGS sequence"/>
</dbReference>
<organism evidence="1 2">
    <name type="scientific">Dillenia turbinata</name>
    <dbReference type="NCBI Taxonomy" id="194707"/>
    <lineage>
        <taxon>Eukaryota</taxon>
        <taxon>Viridiplantae</taxon>
        <taxon>Streptophyta</taxon>
        <taxon>Embryophyta</taxon>
        <taxon>Tracheophyta</taxon>
        <taxon>Spermatophyta</taxon>
        <taxon>Magnoliopsida</taxon>
        <taxon>eudicotyledons</taxon>
        <taxon>Gunneridae</taxon>
        <taxon>Pentapetalae</taxon>
        <taxon>Dilleniales</taxon>
        <taxon>Dilleniaceae</taxon>
        <taxon>Dillenia</taxon>
    </lineage>
</organism>
<proteinExistence type="predicted"/>
<sequence>MKTGLNIVPACNIPKNSPMLEAATEKKLMWKLVSLGYTKPKSERSSFS</sequence>
<reference evidence="1 2" key="1">
    <citation type="submission" date="2023-12" db="EMBL/GenBank/DDBJ databases">
        <title>A high-quality genome assembly for Dillenia turbinata (Dilleniales).</title>
        <authorList>
            <person name="Chanderbali A."/>
        </authorList>
    </citation>
    <scope>NUCLEOTIDE SEQUENCE [LARGE SCALE GENOMIC DNA]</scope>
    <source>
        <strain evidence="1">LSX21</strain>
        <tissue evidence="1">Leaf</tissue>
    </source>
</reference>
<evidence type="ECO:0000313" key="2">
    <source>
        <dbReference type="Proteomes" id="UP001370490"/>
    </source>
</evidence>
<dbReference type="EMBL" id="JBAMMX010000012">
    <property type="protein sequence ID" value="KAK6930343.1"/>
    <property type="molecule type" value="Genomic_DNA"/>
</dbReference>
<comment type="caution">
    <text evidence="1">The sequence shown here is derived from an EMBL/GenBank/DDBJ whole genome shotgun (WGS) entry which is preliminary data.</text>
</comment>
<gene>
    <name evidence="1" type="ORF">RJ641_004437</name>
</gene>
<name>A0AAN8VME2_9MAGN</name>
<protein>
    <submittedName>
        <fullName evidence="1">Uncharacterized protein</fullName>
    </submittedName>
</protein>
<evidence type="ECO:0000313" key="1">
    <source>
        <dbReference type="EMBL" id="KAK6930343.1"/>
    </source>
</evidence>
<keyword evidence="2" id="KW-1185">Reference proteome</keyword>
<accession>A0AAN8VME2</accession>